<reference evidence="1" key="1">
    <citation type="submission" date="2023-06" db="EMBL/GenBank/DDBJ databases">
        <authorList>
            <consortium name="Lawrence Berkeley National Laboratory"/>
            <person name="Ahrendt S."/>
            <person name="Sahu N."/>
            <person name="Indic B."/>
            <person name="Wong-Bajracharya J."/>
            <person name="Merenyi Z."/>
            <person name="Ke H.-M."/>
            <person name="Monk M."/>
            <person name="Kocsube S."/>
            <person name="Drula E."/>
            <person name="Lipzen A."/>
            <person name="Balint B."/>
            <person name="Henrissat B."/>
            <person name="Andreopoulos B."/>
            <person name="Martin F.M."/>
            <person name="Harder C.B."/>
            <person name="Rigling D."/>
            <person name="Ford K.L."/>
            <person name="Foster G.D."/>
            <person name="Pangilinan J."/>
            <person name="Papanicolaou A."/>
            <person name="Barry K."/>
            <person name="LaButti K."/>
            <person name="Viragh M."/>
            <person name="Koriabine M."/>
            <person name="Yan M."/>
            <person name="Riley R."/>
            <person name="Champramary S."/>
            <person name="Plett K.L."/>
            <person name="Tsai I.J."/>
            <person name="Slot J."/>
            <person name="Sipos G."/>
            <person name="Plett J."/>
            <person name="Nagy L.G."/>
            <person name="Grigoriev I.V."/>
        </authorList>
    </citation>
    <scope>NUCLEOTIDE SEQUENCE</scope>
    <source>
        <strain evidence="1">CCBAS 213</strain>
    </source>
</reference>
<organism evidence="1 2">
    <name type="scientific">Armillaria tabescens</name>
    <name type="common">Ringless honey mushroom</name>
    <name type="synonym">Agaricus tabescens</name>
    <dbReference type="NCBI Taxonomy" id="1929756"/>
    <lineage>
        <taxon>Eukaryota</taxon>
        <taxon>Fungi</taxon>
        <taxon>Dikarya</taxon>
        <taxon>Basidiomycota</taxon>
        <taxon>Agaricomycotina</taxon>
        <taxon>Agaricomycetes</taxon>
        <taxon>Agaricomycetidae</taxon>
        <taxon>Agaricales</taxon>
        <taxon>Marasmiineae</taxon>
        <taxon>Physalacriaceae</taxon>
        <taxon>Desarmillaria</taxon>
    </lineage>
</organism>
<accession>A0AA39T347</accession>
<evidence type="ECO:0000313" key="2">
    <source>
        <dbReference type="Proteomes" id="UP001175211"/>
    </source>
</evidence>
<evidence type="ECO:0000313" key="1">
    <source>
        <dbReference type="EMBL" id="KAK0461036.1"/>
    </source>
</evidence>
<dbReference type="PANTHER" id="PTHR20208:SF10">
    <property type="entry name" value="STRUCTURE-SPECIFIC ENDONUCLEASE SUBUNIT SLX1"/>
    <property type="match status" value="1"/>
</dbReference>
<dbReference type="AlphaFoldDB" id="A0AA39T347"/>
<dbReference type="PANTHER" id="PTHR20208">
    <property type="entry name" value="STRUCTURE-SPECIFIC ENDONUCLEASE SUBUNIT SLX1"/>
    <property type="match status" value="1"/>
</dbReference>
<proteinExistence type="predicted"/>
<dbReference type="GeneID" id="85350915"/>
<dbReference type="GO" id="GO:0000724">
    <property type="term" value="P:double-strand break repair via homologous recombination"/>
    <property type="evidence" value="ECO:0007669"/>
    <property type="project" value="TreeGrafter"/>
</dbReference>
<protein>
    <recommendedName>
        <fullName evidence="3">GIY-YIG domain-containing protein</fullName>
    </recommendedName>
</protein>
<dbReference type="GO" id="GO:0033557">
    <property type="term" value="C:Slx1-Slx4 complex"/>
    <property type="evidence" value="ECO:0007669"/>
    <property type="project" value="TreeGrafter"/>
</dbReference>
<dbReference type="Proteomes" id="UP001175211">
    <property type="component" value="Unassembled WGS sequence"/>
</dbReference>
<name>A0AA39T347_ARMTA</name>
<evidence type="ECO:0008006" key="3">
    <source>
        <dbReference type="Google" id="ProtNLM"/>
    </source>
</evidence>
<dbReference type="InterPro" id="IPR050381">
    <property type="entry name" value="SLX1_endonuclease"/>
</dbReference>
<comment type="caution">
    <text evidence="1">The sequence shown here is derived from an EMBL/GenBank/DDBJ whole genome shotgun (WGS) entry which is preliminary data.</text>
</comment>
<dbReference type="EMBL" id="JAUEPS010000011">
    <property type="protein sequence ID" value="KAK0461036.1"/>
    <property type="molecule type" value="Genomic_DNA"/>
</dbReference>
<dbReference type="GO" id="GO:0008821">
    <property type="term" value="F:crossover junction DNA endonuclease activity"/>
    <property type="evidence" value="ECO:0007669"/>
    <property type="project" value="TreeGrafter"/>
</dbReference>
<keyword evidence="2" id="KW-1185">Reference proteome</keyword>
<gene>
    <name evidence="1" type="ORF">EV420DRAFT_1267090</name>
</gene>
<dbReference type="RefSeq" id="XP_060332933.1">
    <property type="nucleotide sequence ID" value="XM_060467367.1"/>
</dbReference>
<dbReference type="GO" id="GO:0017108">
    <property type="term" value="F:5'-flap endonuclease activity"/>
    <property type="evidence" value="ECO:0007669"/>
    <property type="project" value="TreeGrafter"/>
</dbReference>
<sequence length="49" mass="5650">MQMLVHGFPSKLSALQFEWAWQHPHLSRHLEDQAFVLGRCRLVSSVCTA</sequence>